<dbReference type="InterPro" id="IPR037066">
    <property type="entry name" value="Plug_dom_sf"/>
</dbReference>
<proteinExistence type="inferred from homology"/>
<feature type="domain" description="TonB-dependent receptor plug" evidence="12">
    <location>
        <begin position="48"/>
        <end position="155"/>
    </location>
</feature>
<evidence type="ECO:0000256" key="1">
    <source>
        <dbReference type="ARBA" id="ARBA00004571"/>
    </source>
</evidence>
<keyword evidence="13" id="KW-0675">Receptor</keyword>
<evidence type="ECO:0000259" key="11">
    <source>
        <dbReference type="Pfam" id="PF00593"/>
    </source>
</evidence>
<dbReference type="EMBL" id="SWKR01000002">
    <property type="protein sequence ID" value="TKD51084.1"/>
    <property type="molecule type" value="Genomic_DNA"/>
</dbReference>
<dbReference type="GO" id="GO:0009279">
    <property type="term" value="C:cell outer membrane"/>
    <property type="evidence" value="ECO:0007669"/>
    <property type="project" value="UniProtKB-SubCell"/>
</dbReference>
<dbReference type="Pfam" id="PF07715">
    <property type="entry name" value="Plug"/>
    <property type="match status" value="1"/>
</dbReference>
<reference evidence="13 14" key="1">
    <citation type="submission" date="2019-04" db="EMBL/GenBank/DDBJ databases">
        <authorList>
            <person name="Yang Y."/>
            <person name="Wei D."/>
        </authorList>
    </citation>
    <scope>NUCLEOTIDE SEQUENCE [LARGE SCALE GENOMIC DNA]</scope>
    <source>
        <strain evidence="13 14">L-1-4w-11</strain>
    </source>
</reference>
<keyword evidence="2 8" id="KW-0813">Transport</keyword>
<keyword evidence="7 8" id="KW-0998">Cell outer membrane</keyword>
<dbReference type="Gene3D" id="2.40.170.20">
    <property type="entry name" value="TonB-dependent receptor, beta-barrel domain"/>
    <property type="match status" value="1"/>
</dbReference>
<dbReference type="AlphaFoldDB" id="A0A4U1L3M5"/>
<dbReference type="SUPFAM" id="SSF56935">
    <property type="entry name" value="Porins"/>
    <property type="match status" value="1"/>
</dbReference>
<name>A0A4U1L3M5_9SPHN</name>
<comment type="similarity">
    <text evidence="8 9">Belongs to the TonB-dependent receptor family.</text>
</comment>
<dbReference type="PANTHER" id="PTHR30069">
    <property type="entry name" value="TONB-DEPENDENT OUTER MEMBRANE RECEPTOR"/>
    <property type="match status" value="1"/>
</dbReference>
<evidence type="ECO:0000256" key="7">
    <source>
        <dbReference type="ARBA" id="ARBA00023237"/>
    </source>
</evidence>
<dbReference type="RefSeq" id="WP_136943032.1">
    <property type="nucleotide sequence ID" value="NZ_SWKR01000002.1"/>
</dbReference>
<dbReference type="Pfam" id="PF00593">
    <property type="entry name" value="TonB_dep_Rec_b-barrel"/>
    <property type="match status" value="1"/>
</dbReference>
<accession>A0A4U1L3M5</accession>
<feature type="chain" id="PRO_5020832625" evidence="10">
    <location>
        <begin position="28"/>
        <end position="687"/>
    </location>
</feature>
<evidence type="ECO:0000256" key="8">
    <source>
        <dbReference type="PROSITE-ProRule" id="PRU01360"/>
    </source>
</evidence>
<evidence type="ECO:0000313" key="14">
    <source>
        <dbReference type="Proteomes" id="UP000309138"/>
    </source>
</evidence>
<dbReference type="PANTHER" id="PTHR30069:SF37">
    <property type="entry name" value="FERRIC VIBRIOBACTIN RECEPTOR VIUA"/>
    <property type="match status" value="1"/>
</dbReference>
<organism evidence="13 14">
    <name type="scientific">Sphingomonas baiyangensis</name>
    <dbReference type="NCBI Taxonomy" id="2572576"/>
    <lineage>
        <taxon>Bacteria</taxon>
        <taxon>Pseudomonadati</taxon>
        <taxon>Pseudomonadota</taxon>
        <taxon>Alphaproteobacteria</taxon>
        <taxon>Sphingomonadales</taxon>
        <taxon>Sphingomonadaceae</taxon>
        <taxon>Sphingomonas</taxon>
    </lineage>
</organism>
<dbReference type="InterPro" id="IPR012910">
    <property type="entry name" value="Plug_dom"/>
</dbReference>
<dbReference type="Gene3D" id="2.170.130.10">
    <property type="entry name" value="TonB-dependent receptor, plug domain"/>
    <property type="match status" value="1"/>
</dbReference>
<keyword evidence="3 8" id="KW-1134">Transmembrane beta strand</keyword>
<sequence length="687" mass="71584">MNRSPRWLALPLTIAAAPAAAQTLAPAAPPEIVVTGRGLDDPPPRSDAVATIARARLTATASDRLEDVLGDIAGLQSFRRADSRSANPTSQGITLRGIGGNASSRALLVLDGVPQADPFGGWIAFPALAPGALGEVRVQRGGGGARWGSGALAGVVELVSATPDQLSPATLDIAGGARGSIDAQASASLVGETGFATIRVGHARGDGFVPIVADDRGAVDRAAPFAQTSIGMRAVTRIAPETELQGNVAVFRDRRDRGLAFTGIESDGADASVRLVGRGAWRWSALGYVQTRRFASGFASVNADRTSVSPALDQYNVPGTGIGGRIEVAPPLGEAITLLIGADTRRTSGTTNERYSFTDGEPTRLRRAGGVTATYGAFADLQLTAGLLRLDLNGRIDGWRITDGRITERPIGGGAAFTDARFADRAGSEWTGRAGLALAASDSLTLRTAAYRGWRLPNPNELYRPFRVGADATAANALVAPETLMGVEAGATLAPSPATSLGVTLFANRLDDAVTNVTIARGPGNFPGVGFVSAAGVYRRRENLDAIVSRGVEVDGRVTLGAVVASLSYALSDARVRDSRFGLDGLRPAQVPMHQASATIGWARARTAASLTLRYQAEVFEDDENRRTLSDALTLDGAAALPLGKGVAVEARIENAFDARVETGFSGSAIERARPRTWWLGLNARLD</sequence>
<keyword evidence="6 8" id="KW-0472">Membrane</keyword>
<evidence type="ECO:0000256" key="6">
    <source>
        <dbReference type="ARBA" id="ARBA00023136"/>
    </source>
</evidence>
<keyword evidence="5 9" id="KW-0798">TonB box</keyword>
<dbReference type="GO" id="GO:0044718">
    <property type="term" value="P:siderophore transmembrane transport"/>
    <property type="evidence" value="ECO:0007669"/>
    <property type="project" value="TreeGrafter"/>
</dbReference>
<dbReference type="InterPro" id="IPR000531">
    <property type="entry name" value="Beta-barrel_TonB"/>
</dbReference>
<evidence type="ECO:0000256" key="5">
    <source>
        <dbReference type="ARBA" id="ARBA00023077"/>
    </source>
</evidence>
<dbReference type="Proteomes" id="UP000309138">
    <property type="component" value="Unassembled WGS sequence"/>
</dbReference>
<evidence type="ECO:0000259" key="12">
    <source>
        <dbReference type="Pfam" id="PF07715"/>
    </source>
</evidence>
<dbReference type="OrthoDB" id="7374174at2"/>
<keyword evidence="4 8" id="KW-0812">Transmembrane</keyword>
<evidence type="ECO:0000256" key="4">
    <source>
        <dbReference type="ARBA" id="ARBA00022692"/>
    </source>
</evidence>
<feature type="signal peptide" evidence="10">
    <location>
        <begin position="1"/>
        <end position="27"/>
    </location>
</feature>
<evidence type="ECO:0000256" key="10">
    <source>
        <dbReference type="SAM" id="SignalP"/>
    </source>
</evidence>
<evidence type="ECO:0000256" key="9">
    <source>
        <dbReference type="RuleBase" id="RU003357"/>
    </source>
</evidence>
<feature type="domain" description="TonB-dependent receptor-like beta-barrel" evidence="11">
    <location>
        <begin position="263"/>
        <end position="655"/>
    </location>
</feature>
<protein>
    <submittedName>
        <fullName evidence="13">TonB-dependent receptor</fullName>
    </submittedName>
</protein>
<keyword evidence="10" id="KW-0732">Signal</keyword>
<evidence type="ECO:0000256" key="3">
    <source>
        <dbReference type="ARBA" id="ARBA00022452"/>
    </source>
</evidence>
<dbReference type="InterPro" id="IPR039426">
    <property type="entry name" value="TonB-dep_rcpt-like"/>
</dbReference>
<evidence type="ECO:0000256" key="2">
    <source>
        <dbReference type="ARBA" id="ARBA00022448"/>
    </source>
</evidence>
<dbReference type="PROSITE" id="PS52016">
    <property type="entry name" value="TONB_DEPENDENT_REC_3"/>
    <property type="match status" value="1"/>
</dbReference>
<dbReference type="GO" id="GO:0015344">
    <property type="term" value="F:siderophore uptake transmembrane transporter activity"/>
    <property type="evidence" value="ECO:0007669"/>
    <property type="project" value="TreeGrafter"/>
</dbReference>
<comment type="subcellular location">
    <subcellularLocation>
        <location evidence="1 8">Cell outer membrane</location>
        <topology evidence="1 8">Multi-pass membrane protein</topology>
    </subcellularLocation>
</comment>
<gene>
    <name evidence="13" type="ORF">FBR43_10180</name>
</gene>
<dbReference type="InterPro" id="IPR036942">
    <property type="entry name" value="Beta-barrel_TonB_sf"/>
</dbReference>
<comment type="caution">
    <text evidence="13">The sequence shown here is derived from an EMBL/GenBank/DDBJ whole genome shotgun (WGS) entry which is preliminary data.</text>
</comment>
<evidence type="ECO:0000313" key="13">
    <source>
        <dbReference type="EMBL" id="TKD51084.1"/>
    </source>
</evidence>
<keyword evidence="14" id="KW-1185">Reference proteome</keyword>